<keyword evidence="1" id="KW-0472">Membrane</keyword>
<dbReference type="Proteomes" id="UP001552299">
    <property type="component" value="Unassembled WGS sequence"/>
</dbReference>
<evidence type="ECO:0000313" key="2">
    <source>
        <dbReference type="EMBL" id="KAL0912480.1"/>
    </source>
</evidence>
<evidence type="ECO:0000256" key="1">
    <source>
        <dbReference type="SAM" id="Phobius"/>
    </source>
</evidence>
<organism evidence="2 3">
    <name type="scientific">Dendrobium thyrsiflorum</name>
    <name type="common">Pinecone-like raceme dendrobium</name>
    <name type="synonym">Orchid</name>
    <dbReference type="NCBI Taxonomy" id="117978"/>
    <lineage>
        <taxon>Eukaryota</taxon>
        <taxon>Viridiplantae</taxon>
        <taxon>Streptophyta</taxon>
        <taxon>Embryophyta</taxon>
        <taxon>Tracheophyta</taxon>
        <taxon>Spermatophyta</taxon>
        <taxon>Magnoliopsida</taxon>
        <taxon>Liliopsida</taxon>
        <taxon>Asparagales</taxon>
        <taxon>Orchidaceae</taxon>
        <taxon>Epidendroideae</taxon>
        <taxon>Malaxideae</taxon>
        <taxon>Dendrobiinae</taxon>
        <taxon>Dendrobium</taxon>
    </lineage>
</organism>
<keyword evidence="1" id="KW-0812">Transmembrane</keyword>
<dbReference type="AlphaFoldDB" id="A0ABD0UID1"/>
<evidence type="ECO:0000313" key="3">
    <source>
        <dbReference type="Proteomes" id="UP001552299"/>
    </source>
</evidence>
<feature type="transmembrane region" description="Helical" evidence="1">
    <location>
        <begin position="77"/>
        <end position="95"/>
    </location>
</feature>
<comment type="caution">
    <text evidence="2">The sequence shown here is derived from an EMBL/GenBank/DDBJ whole genome shotgun (WGS) entry which is preliminary data.</text>
</comment>
<proteinExistence type="predicted"/>
<sequence>MRANCEEGEAEGEGEGGKESLKSFYNTAKTQAFISRFFFKVPGLSRTWLRSSDGSSKELIWWNSLRWKFGSCWGFKWLYVLIYVICLGFRLIVIFG</sequence>
<dbReference type="EMBL" id="JANQDX010000014">
    <property type="protein sequence ID" value="KAL0912480.1"/>
    <property type="molecule type" value="Genomic_DNA"/>
</dbReference>
<protein>
    <submittedName>
        <fullName evidence="2">Uncharacterized protein</fullName>
    </submittedName>
</protein>
<accession>A0ABD0UID1</accession>
<keyword evidence="3" id="KW-1185">Reference proteome</keyword>
<reference evidence="2 3" key="1">
    <citation type="journal article" date="2024" name="Plant Biotechnol. J.">
        <title>Dendrobium thyrsiflorum genome and its molecular insights into genes involved in important horticultural traits.</title>
        <authorList>
            <person name="Chen B."/>
            <person name="Wang J.Y."/>
            <person name="Zheng P.J."/>
            <person name="Li K.L."/>
            <person name="Liang Y.M."/>
            <person name="Chen X.F."/>
            <person name="Zhang C."/>
            <person name="Zhao X."/>
            <person name="He X."/>
            <person name="Zhang G.Q."/>
            <person name="Liu Z.J."/>
            <person name="Xu Q."/>
        </authorList>
    </citation>
    <scope>NUCLEOTIDE SEQUENCE [LARGE SCALE GENOMIC DNA]</scope>
    <source>
        <strain evidence="2">GZMU011</strain>
    </source>
</reference>
<gene>
    <name evidence="2" type="ORF">M5K25_018453</name>
</gene>
<keyword evidence="1" id="KW-1133">Transmembrane helix</keyword>
<name>A0ABD0UID1_DENTH</name>